<evidence type="ECO:0000259" key="3">
    <source>
        <dbReference type="PROSITE" id="PS50041"/>
    </source>
</evidence>
<feature type="chain" id="PRO_5043384315" description="C-type lectin domain-containing protein" evidence="2">
    <location>
        <begin position="20"/>
        <end position="174"/>
    </location>
</feature>
<keyword evidence="2" id="KW-0732">Signal</keyword>
<dbReference type="InterPro" id="IPR001304">
    <property type="entry name" value="C-type_lectin-like"/>
</dbReference>
<protein>
    <recommendedName>
        <fullName evidence="3">C-type lectin domain-containing protein</fullName>
    </recommendedName>
</protein>
<dbReference type="SUPFAM" id="SSF56436">
    <property type="entry name" value="C-type lectin-like"/>
    <property type="match status" value="1"/>
</dbReference>
<dbReference type="EMBL" id="JAPWTK010000422">
    <property type="protein sequence ID" value="KAJ8940567.1"/>
    <property type="molecule type" value="Genomic_DNA"/>
</dbReference>
<keyword evidence="5" id="KW-1185">Reference proteome</keyword>
<dbReference type="SMART" id="SM00034">
    <property type="entry name" value="CLECT"/>
    <property type="match status" value="1"/>
</dbReference>
<dbReference type="InterPro" id="IPR016187">
    <property type="entry name" value="CTDL_fold"/>
</dbReference>
<dbReference type="CDD" id="cd00037">
    <property type="entry name" value="CLECT"/>
    <property type="match status" value="1"/>
</dbReference>
<evidence type="ECO:0000313" key="4">
    <source>
        <dbReference type="EMBL" id="KAJ8940567.1"/>
    </source>
</evidence>
<dbReference type="PROSITE" id="PS00615">
    <property type="entry name" value="C_TYPE_LECTIN_1"/>
    <property type="match status" value="1"/>
</dbReference>
<dbReference type="PANTHER" id="PTHR22803">
    <property type="entry name" value="MANNOSE, PHOSPHOLIPASE, LECTIN RECEPTOR RELATED"/>
    <property type="match status" value="1"/>
</dbReference>
<dbReference type="AlphaFoldDB" id="A0AAV8XPZ6"/>
<evidence type="ECO:0000256" key="2">
    <source>
        <dbReference type="SAM" id="SignalP"/>
    </source>
</evidence>
<dbReference type="Proteomes" id="UP001162162">
    <property type="component" value="Unassembled WGS sequence"/>
</dbReference>
<reference evidence="4" key="1">
    <citation type="journal article" date="2023" name="Insect Mol. Biol.">
        <title>Genome sequencing provides insights into the evolution of gene families encoding plant cell wall-degrading enzymes in longhorned beetles.</title>
        <authorList>
            <person name="Shin N.R."/>
            <person name="Okamura Y."/>
            <person name="Kirsch R."/>
            <person name="Pauchet Y."/>
        </authorList>
    </citation>
    <scope>NUCLEOTIDE SEQUENCE</scope>
    <source>
        <strain evidence="4">AMC_N1</strain>
    </source>
</reference>
<dbReference type="InterPro" id="IPR018378">
    <property type="entry name" value="C-type_lectin_CS"/>
</dbReference>
<accession>A0AAV8XPZ6</accession>
<evidence type="ECO:0000313" key="5">
    <source>
        <dbReference type="Proteomes" id="UP001162162"/>
    </source>
</evidence>
<feature type="domain" description="C-type lectin" evidence="3">
    <location>
        <begin position="41"/>
        <end position="166"/>
    </location>
</feature>
<keyword evidence="1" id="KW-1015">Disulfide bond</keyword>
<proteinExistence type="predicted"/>
<sequence>MVRLCLCIFILLDVMFSEQANNQAITSPVLKRNNRRNYLSFNDKTYFFGTIFKANYFSALQFCRQQGMHLVSITSHDENERIGHFIKDIGAQDKQFWTSGTNFIEEYQFVWMSTGNYLVYTNWDVGQPSLKNSAGVTENCIDVGFHEAGFTWNDADCGLKLYFICEAYENCPQK</sequence>
<gene>
    <name evidence="4" type="ORF">NQ318_012966</name>
</gene>
<feature type="signal peptide" evidence="2">
    <location>
        <begin position="1"/>
        <end position="19"/>
    </location>
</feature>
<dbReference type="Pfam" id="PF00059">
    <property type="entry name" value="Lectin_C"/>
    <property type="match status" value="1"/>
</dbReference>
<organism evidence="4 5">
    <name type="scientific">Aromia moschata</name>
    <dbReference type="NCBI Taxonomy" id="1265417"/>
    <lineage>
        <taxon>Eukaryota</taxon>
        <taxon>Metazoa</taxon>
        <taxon>Ecdysozoa</taxon>
        <taxon>Arthropoda</taxon>
        <taxon>Hexapoda</taxon>
        <taxon>Insecta</taxon>
        <taxon>Pterygota</taxon>
        <taxon>Neoptera</taxon>
        <taxon>Endopterygota</taxon>
        <taxon>Coleoptera</taxon>
        <taxon>Polyphaga</taxon>
        <taxon>Cucujiformia</taxon>
        <taxon>Chrysomeloidea</taxon>
        <taxon>Cerambycidae</taxon>
        <taxon>Cerambycinae</taxon>
        <taxon>Callichromatini</taxon>
        <taxon>Aromia</taxon>
    </lineage>
</organism>
<name>A0AAV8XPZ6_9CUCU</name>
<comment type="caution">
    <text evidence="4">The sequence shown here is derived from an EMBL/GenBank/DDBJ whole genome shotgun (WGS) entry which is preliminary data.</text>
</comment>
<dbReference type="InterPro" id="IPR050111">
    <property type="entry name" value="C-type_lectin/snaclec_domain"/>
</dbReference>
<dbReference type="InterPro" id="IPR016186">
    <property type="entry name" value="C-type_lectin-like/link_sf"/>
</dbReference>
<dbReference type="Gene3D" id="3.10.100.10">
    <property type="entry name" value="Mannose-Binding Protein A, subunit A"/>
    <property type="match status" value="1"/>
</dbReference>
<dbReference type="PROSITE" id="PS50041">
    <property type="entry name" value="C_TYPE_LECTIN_2"/>
    <property type="match status" value="1"/>
</dbReference>
<evidence type="ECO:0000256" key="1">
    <source>
        <dbReference type="ARBA" id="ARBA00023157"/>
    </source>
</evidence>